<evidence type="ECO:0000256" key="5">
    <source>
        <dbReference type="ARBA" id="ARBA00022917"/>
    </source>
</evidence>
<feature type="region of interest" description="Disordered" evidence="9">
    <location>
        <begin position="288"/>
        <end position="405"/>
    </location>
</feature>
<dbReference type="InterPro" id="IPR006847">
    <property type="entry name" value="IF2_N"/>
</dbReference>
<comment type="function">
    <text evidence="7 8">One of the essential components for the initiation of protein synthesis. Protects formylmethionyl-tRNA from spontaneous hydrolysis and promotes its binding to the 30S ribosomal subunits. Also involved in the hydrolysis of GTP during the formation of the 70S ribosomal complex.</text>
</comment>
<feature type="compositionally biased region" description="Basic and acidic residues" evidence="9">
    <location>
        <begin position="58"/>
        <end position="83"/>
    </location>
</feature>
<keyword evidence="5 7" id="KW-0648">Protein biosynthesis</keyword>
<dbReference type="SUPFAM" id="SSF52540">
    <property type="entry name" value="P-loop containing nucleoside triphosphate hydrolases"/>
    <property type="match status" value="1"/>
</dbReference>
<feature type="compositionally biased region" description="Basic and acidic residues" evidence="9">
    <location>
        <begin position="377"/>
        <end position="405"/>
    </location>
</feature>
<dbReference type="EMBL" id="PUEC01000017">
    <property type="protein sequence ID" value="PWB01900.1"/>
    <property type="molecule type" value="Genomic_DNA"/>
</dbReference>
<comment type="subcellular location">
    <subcellularLocation>
        <location evidence="7">Cytoplasm</location>
    </subcellularLocation>
</comment>
<feature type="domain" description="Tr-type G" evidence="10">
    <location>
        <begin position="530"/>
        <end position="700"/>
    </location>
</feature>
<feature type="region of interest" description="Disordered" evidence="9">
    <location>
        <begin position="58"/>
        <end position="271"/>
    </location>
</feature>
<comment type="similarity">
    <text evidence="1 7 8">Belongs to the TRAFAC class translation factor GTPase superfamily. Classic translation factor GTPase family. IF-2 subfamily.</text>
</comment>
<dbReference type="Proteomes" id="UP000244905">
    <property type="component" value="Unassembled WGS sequence"/>
</dbReference>
<dbReference type="CDD" id="cd03702">
    <property type="entry name" value="IF2_mtIF2_II"/>
    <property type="match status" value="1"/>
</dbReference>
<feature type="binding site" evidence="7">
    <location>
        <begin position="539"/>
        <end position="546"/>
    </location>
    <ligand>
        <name>GTP</name>
        <dbReference type="ChEBI" id="CHEBI:37565"/>
    </ligand>
</feature>
<dbReference type="InterPro" id="IPR023115">
    <property type="entry name" value="TIF_IF2_dom3"/>
</dbReference>
<dbReference type="Gene3D" id="2.40.30.10">
    <property type="entry name" value="Translation factors"/>
    <property type="match status" value="2"/>
</dbReference>
<evidence type="ECO:0000256" key="3">
    <source>
        <dbReference type="ARBA" id="ARBA00022540"/>
    </source>
</evidence>
<dbReference type="NCBIfam" id="TIGR00231">
    <property type="entry name" value="small_GTP"/>
    <property type="match status" value="1"/>
</dbReference>
<evidence type="ECO:0000313" key="12">
    <source>
        <dbReference type="Proteomes" id="UP000244905"/>
    </source>
</evidence>
<dbReference type="FunFam" id="3.40.50.10050:FF:000001">
    <property type="entry name" value="Translation initiation factor IF-2"/>
    <property type="match status" value="1"/>
</dbReference>
<gene>
    <name evidence="7" type="primary">infB</name>
    <name evidence="11" type="ORF">C5O23_08125</name>
</gene>
<feature type="binding site" evidence="7">
    <location>
        <begin position="586"/>
        <end position="590"/>
    </location>
    <ligand>
        <name>GTP</name>
        <dbReference type="ChEBI" id="CHEBI:37565"/>
    </ligand>
</feature>
<dbReference type="CDD" id="cd03692">
    <property type="entry name" value="mtIF2_IVc"/>
    <property type="match status" value="1"/>
</dbReference>
<dbReference type="FunFam" id="3.40.50.300:FF:000019">
    <property type="entry name" value="Translation initiation factor IF-2"/>
    <property type="match status" value="1"/>
</dbReference>
<feature type="compositionally biased region" description="Basic and acidic residues" evidence="9">
    <location>
        <begin position="171"/>
        <end position="181"/>
    </location>
</feature>
<dbReference type="InterPro" id="IPR036925">
    <property type="entry name" value="TIF_IF2_dom3_sf"/>
</dbReference>
<dbReference type="InterPro" id="IPR005225">
    <property type="entry name" value="Small_GTP-bd"/>
</dbReference>
<keyword evidence="12" id="KW-1185">Reference proteome</keyword>
<dbReference type="NCBIfam" id="TIGR00487">
    <property type="entry name" value="IF-2"/>
    <property type="match status" value="1"/>
</dbReference>
<evidence type="ECO:0000256" key="1">
    <source>
        <dbReference type="ARBA" id="ARBA00007733"/>
    </source>
</evidence>
<dbReference type="Pfam" id="PF04760">
    <property type="entry name" value="IF2_N"/>
    <property type="match status" value="1"/>
</dbReference>
<dbReference type="HAMAP" id="MF_00100_B">
    <property type="entry name" value="IF_2_B"/>
    <property type="match status" value="1"/>
</dbReference>
<protein>
    <recommendedName>
        <fullName evidence="2 7">Translation initiation factor IF-2</fullName>
    </recommendedName>
</protein>
<dbReference type="GeneID" id="82526311"/>
<dbReference type="PROSITE" id="PS01176">
    <property type="entry name" value="IF2"/>
    <property type="match status" value="1"/>
</dbReference>
<dbReference type="GO" id="GO:0003924">
    <property type="term" value="F:GTPase activity"/>
    <property type="evidence" value="ECO:0007669"/>
    <property type="project" value="UniProtKB-UniRule"/>
</dbReference>
<evidence type="ECO:0000256" key="2">
    <source>
        <dbReference type="ARBA" id="ARBA00020675"/>
    </source>
</evidence>
<keyword evidence="7" id="KW-0963">Cytoplasm</keyword>
<comment type="caution">
    <text evidence="11">The sequence shown here is derived from an EMBL/GenBank/DDBJ whole genome shotgun (WGS) entry which is preliminary data.</text>
</comment>
<proteinExistence type="inferred from homology"/>
<keyword evidence="4 7" id="KW-0547">Nucleotide-binding</keyword>
<dbReference type="AlphaFoldDB" id="A0A2V1IQ10"/>
<dbReference type="Pfam" id="PF11987">
    <property type="entry name" value="IF-2"/>
    <property type="match status" value="1"/>
</dbReference>
<evidence type="ECO:0000256" key="4">
    <source>
        <dbReference type="ARBA" id="ARBA00022741"/>
    </source>
</evidence>
<dbReference type="InterPro" id="IPR053905">
    <property type="entry name" value="EF-G-like_DII"/>
</dbReference>
<dbReference type="PANTHER" id="PTHR43381:SF5">
    <property type="entry name" value="TR-TYPE G DOMAIN-CONTAINING PROTEIN"/>
    <property type="match status" value="1"/>
</dbReference>
<evidence type="ECO:0000259" key="10">
    <source>
        <dbReference type="PROSITE" id="PS51722"/>
    </source>
</evidence>
<dbReference type="FunFam" id="2.40.30.10:FF:000008">
    <property type="entry name" value="Translation initiation factor IF-2"/>
    <property type="match status" value="1"/>
</dbReference>
<dbReference type="InterPro" id="IPR000178">
    <property type="entry name" value="TF_IF2_bacterial-like"/>
</dbReference>
<sequence>MPRIKISQAAKEFNVTIQSLADQLSKKGITIDASNPNTRLDESAYDILVEAFQPDRKERERIDRMRQKEKEKSAVATSSDREAAASVSHGPRVIGKIELDKNNNPIPAAPAKPEPAAETIKDAAAEAPKAPEAPKAEAPAPKTEPAKPAAPAPEAPKAETKPAEPAQAEPAVKKEEMKAEAPKPAAPAVEAPKAPEAPKAEAPAPKAETSAPKAEPAKAAAPAVEAPKAPEAPKPAAPAPTAPAAPKAPEAPKAEAKPAEPAPAKPAEDEVFRYQSDAQVVAPKVVGHIDLSALNQSTRPKKKSKEERRNERIKGAAGANASSQGGDRKKRRRIGGKVDIEKAAQGGENAGGNNGGGGNNRGGNGGGNNNGGGNRGGNDRGRGRDRERNKRPVHTEVNEEDVQKQVRETLARLTSKDKNQKKGAKWRKEKREAVAHRAHEAAAEAAAESKVLKLTEFVTANDLAVMMDVPINNVIATCMNLGVMVSINQRLDAETINIVAEEFGYQTEYVSAEVVEAIQQEEDSEDELVTRPPIVTVMGHVDHGKTSLLDYIRNANVIAGEAGGITQHIGAYNVKLSDGRHITFLDTPGHEAFTAMRARGAKVTDLCIIIVAADDNVMPQTIEAINHASAAGVPIVFAINKIDKPAANPDKIKEELAQMNYLVEEWGGKYQSQDISAKKGIGVEDLMEKVLLEAELLDLKANPNRRATGSIIESSLDKGRGYVATVLVQNGTLRVGDIILAGTHFGRVKAMFNERNQRITEAGPAEPTLILGLNGAPTAGDTFNVMETEQEAREIATKREQLQRELGLRTSKRTTLEEIGRRRAIGNFHELNIIVKGDVDGSIEALSDSLIKLSTEEVKVNVLHKAVGAISESDVTLAAASDAIIIGFQVRPSQAARRAAERDGVEIRLYSVIYQAIEEVKDAMEGMLAPEIKEEVIGTAEVLQTFRISKVGTIAGAIVREGRIKRSCKVRLIRDGIVRYTGELGSLKRMKDDVKEVTSGYDCGLSIAGYNDVQEGDLIEAYEEVEVKKTL</sequence>
<dbReference type="RefSeq" id="WP_107032451.1">
    <property type="nucleotide sequence ID" value="NZ_CAPDHO010000018.1"/>
</dbReference>
<dbReference type="InterPro" id="IPR015760">
    <property type="entry name" value="TIF_IF2"/>
</dbReference>
<dbReference type="GO" id="GO:0005737">
    <property type="term" value="C:cytoplasm"/>
    <property type="evidence" value="ECO:0007669"/>
    <property type="project" value="UniProtKB-SubCell"/>
</dbReference>
<dbReference type="Gene3D" id="3.40.50.10050">
    <property type="entry name" value="Translation initiation factor IF- 2, domain 3"/>
    <property type="match status" value="1"/>
</dbReference>
<dbReference type="InterPro" id="IPR009000">
    <property type="entry name" value="Transl_B-barrel_sf"/>
</dbReference>
<dbReference type="InterPro" id="IPR027417">
    <property type="entry name" value="P-loop_NTPase"/>
</dbReference>
<feature type="compositionally biased region" description="Low complexity" evidence="9">
    <location>
        <begin position="136"/>
        <end position="147"/>
    </location>
</feature>
<evidence type="ECO:0000256" key="7">
    <source>
        <dbReference type="HAMAP-Rule" id="MF_00100"/>
    </source>
</evidence>
<evidence type="ECO:0000256" key="6">
    <source>
        <dbReference type="ARBA" id="ARBA00023134"/>
    </source>
</evidence>
<accession>A0A2V1IQ10</accession>
<reference evidence="12" key="1">
    <citation type="submission" date="2018-02" db="EMBL/GenBank/DDBJ databases">
        <authorList>
            <person name="Clavel T."/>
            <person name="Strowig T."/>
        </authorList>
    </citation>
    <scope>NUCLEOTIDE SEQUENCE [LARGE SCALE GENOMIC DNA]</scope>
    <source>
        <strain evidence="12">DSM 103720</strain>
    </source>
</reference>
<organism evidence="11 12">
    <name type="scientific">Duncaniella muris</name>
    <dbReference type="NCBI Taxonomy" id="2094150"/>
    <lineage>
        <taxon>Bacteria</taxon>
        <taxon>Pseudomonadati</taxon>
        <taxon>Bacteroidota</taxon>
        <taxon>Bacteroidia</taxon>
        <taxon>Bacteroidales</taxon>
        <taxon>Muribaculaceae</taxon>
        <taxon>Duncaniella</taxon>
    </lineage>
</organism>
<dbReference type="InterPro" id="IPR044145">
    <property type="entry name" value="IF2_II"/>
</dbReference>
<feature type="compositionally biased region" description="Low complexity" evidence="9">
    <location>
        <begin position="182"/>
        <end position="194"/>
    </location>
</feature>
<evidence type="ECO:0000256" key="8">
    <source>
        <dbReference type="RuleBase" id="RU000644"/>
    </source>
</evidence>
<keyword evidence="6 7" id="KW-0342">GTP-binding</keyword>
<dbReference type="SUPFAM" id="SSF50447">
    <property type="entry name" value="Translation proteins"/>
    <property type="match status" value="2"/>
</dbReference>
<feature type="compositionally biased region" description="Low complexity" evidence="9">
    <location>
        <begin position="200"/>
        <end position="229"/>
    </location>
</feature>
<feature type="compositionally biased region" description="Gly residues" evidence="9">
    <location>
        <begin position="348"/>
        <end position="376"/>
    </location>
</feature>
<evidence type="ECO:0000313" key="11">
    <source>
        <dbReference type="EMBL" id="PWB01900.1"/>
    </source>
</evidence>
<dbReference type="FunFam" id="2.40.30.10:FF:000007">
    <property type="entry name" value="Translation initiation factor IF-2"/>
    <property type="match status" value="1"/>
</dbReference>
<dbReference type="Pfam" id="PF22042">
    <property type="entry name" value="EF-G_D2"/>
    <property type="match status" value="1"/>
</dbReference>
<feature type="compositionally biased region" description="Basic and acidic residues" evidence="9">
    <location>
        <begin position="304"/>
        <end position="314"/>
    </location>
</feature>
<evidence type="ECO:0000256" key="9">
    <source>
        <dbReference type="SAM" id="MobiDB-lite"/>
    </source>
</evidence>
<dbReference type="PANTHER" id="PTHR43381">
    <property type="entry name" value="TRANSLATION INITIATION FACTOR IF-2-RELATED"/>
    <property type="match status" value="1"/>
</dbReference>
<keyword evidence="3 7" id="KW-0396">Initiation factor</keyword>
<dbReference type="GO" id="GO:0005525">
    <property type="term" value="F:GTP binding"/>
    <property type="evidence" value="ECO:0007669"/>
    <property type="project" value="UniProtKB-KW"/>
</dbReference>
<dbReference type="CDD" id="cd01887">
    <property type="entry name" value="IF2_eIF5B"/>
    <property type="match status" value="1"/>
</dbReference>
<feature type="compositionally biased region" description="Low complexity" evidence="9">
    <location>
        <begin position="315"/>
        <end position="325"/>
    </location>
</feature>
<dbReference type="GO" id="GO:0003743">
    <property type="term" value="F:translation initiation factor activity"/>
    <property type="evidence" value="ECO:0007669"/>
    <property type="project" value="UniProtKB-UniRule"/>
</dbReference>
<dbReference type="Pfam" id="PF00009">
    <property type="entry name" value="GTP_EFTU"/>
    <property type="match status" value="1"/>
</dbReference>
<name>A0A2V1IQ10_9BACT</name>
<comment type="caution">
    <text evidence="7">Lacks conserved residue(s) required for the propagation of feature annotation.</text>
</comment>
<dbReference type="SUPFAM" id="SSF52156">
    <property type="entry name" value="Initiation factor IF2/eIF5b, domain 3"/>
    <property type="match status" value="1"/>
</dbReference>
<feature type="binding site" evidence="7">
    <location>
        <begin position="640"/>
        <end position="643"/>
    </location>
    <ligand>
        <name>GTP</name>
        <dbReference type="ChEBI" id="CHEBI:37565"/>
    </ligand>
</feature>
<dbReference type="InterPro" id="IPR000795">
    <property type="entry name" value="T_Tr_GTP-bd_dom"/>
</dbReference>
<dbReference type="PROSITE" id="PS51722">
    <property type="entry name" value="G_TR_2"/>
    <property type="match status" value="1"/>
</dbReference>
<dbReference type="Gene3D" id="3.40.50.300">
    <property type="entry name" value="P-loop containing nucleotide triphosphate hydrolases"/>
    <property type="match status" value="1"/>
</dbReference>
<feature type="compositionally biased region" description="Pro residues" evidence="9">
    <location>
        <begin position="230"/>
        <end position="243"/>
    </location>
</feature>